<dbReference type="FunFam" id="1.10.238.260:FF:000001">
    <property type="entry name" value="2-isopropylmalate synthase"/>
    <property type="match status" value="1"/>
</dbReference>
<dbReference type="InterPro" id="IPR005671">
    <property type="entry name" value="LeuA_bact_synth"/>
</dbReference>
<evidence type="ECO:0000256" key="4">
    <source>
        <dbReference type="ARBA" id="ARBA00018198"/>
    </source>
</evidence>
<reference evidence="12 13" key="1">
    <citation type="submission" date="2020-02" db="EMBL/GenBank/DDBJ databases">
        <title>Genome analysis of Thermosulfuriphilus ammonigenes ST65T, an anaerobic thermophilic chemolithoautotrophic bacterium isolated from a deep-sea hydrothermal vent.</title>
        <authorList>
            <person name="Slobodkina G."/>
            <person name="Allioux M."/>
            <person name="Merkel A."/>
            <person name="Alain K."/>
            <person name="Jebbar M."/>
            <person name="Slobodkin A."/>
        </authorList>
    </citation>
    <scope>NUCLEOTIDE SEQUENCE [LARGE SCALE GENOMIC DNA]</scope>
    <source>
        <strain evidence="12 13">ST65</strain>
    </source>
</reference>
<dbReference type="PANTHER" id="PTHR10277">
    <property type="entry name" value="HOMOCITRATE SYNTHASE-RELATED"/>
    <property type="match status" value="1"/>
</dbReference>
<evidence type="ECO:0000256" key="3">
    <source>
        <dbReference type="ARBA" id="ARBA00012973"/>
    </source>
</evidence>
<feature type="binding site" evidence="11">
    <location>
        <position position="238"/>
    </location>
    <ligand>
        <name>Mn(2+)</name>
        <dbReference type="ChEBI" id="CHEBI:29035"/>
    </ligand>
</feature>
<evidence type="ECO:0000256" key="5">
    <source>
        <dbReference type="ARBA" id="ARBA00022430"/>
    </source>
</evidence>
<evidence type="ECO:0000313" key="13">
    <source>
        <dbReference type="Proteomes" id="UP000502179"/>
    </source>
</evidence>
<keyword evidence="6 11" id="KW-0028">Amino-acid biosynthesis</keyword>
<organism evidence="12 13">
    <name type="scientific">Thermosulfuriphilus ammonigenes</name>
    <dbReference type="NCBI Taxonomy" id="1936021"/>
    <lineage>
        <taxon>Bacteria</taxon>
        <taxon>Pseudomonadati</taxon>
        <taxon>Thermodesulfobacteriota</taxon>
        <taxon>Thermodesulfobacteria</taxon>
        <taxon>Thermodesulfobacteriales</taxon>
        <taxon>Thermodesulfobacteriaceae</taxon>
        <taxon>Thermosulfuriphilus</taxon>
    </lineage>
</organism>
<dbReference type="InterPro" id="IPR036230">
    <property type="entry name" value="LeuA_allosteric_dom_sf"/>
</dbReference>
<name>A0A6G7PTH4_9BACT</name>
<dbReference type="FunFam" id="3.20.20.70:FF:000010">
    <property type="entry name" value="2-isopropylmalate synthase"/>
    <property type="match status" value="1"/>
</dbReference>
<feature type="region of interest" description="Regulatory domain" evidence="11">
    <location>
        <begin position="391"/>
        <end position="518"/>
    </location>
</feature>
<keyword evidence="8 11" id="KW-0479">Metal-binding</keyword>
<keyword evidence="13" id="KW-1185">Reference proteome</keyword>
<dbReference type="InterPro" id="IPR013785">
    <property type="entry name" value="Aldolase_TIM"/>
</dbReference>
<dbReference type="GO" id="GO:0030145">
    <property type="term" value="F:manganese ion binding"/>
    <property type="evidence" value="ECO:0007669"/>
    <property type="project" value="UniProtKB-UniRule"/>
</dbReference>
<feature type="binding site" evidence="11">
    <location>
        <position position="202"/>
    </location>
    <ligand>
        <name>Mn(2+)</name>
        <dbReference type="ChEBI" id="CHEBI:29035"/>
    </ligand>
</feature>
<dbReference type="CDD" id="cd07940">
    <property type="entry name" value="DRE_TIM_IPMS"/>
    <property type="match status" value="1"/>
</dbReference>
<evidence type="ECO:0000256" key="2">
    <source>
        <dbReference type="ARBA" id="ARBA00009396"/>
    </source>
</evidence>
<dbReference type="GO" id="GO:0003985">
    <property type="term" value="F:acetyl-CoA C-acetyltransferase activity"/>
    <property type="evidence" value="ECO:0007669"/>
    <property type="project" value="UniProtKB-UniRule"/>
</dbReference>
<dbReference type="EC" id="2.3.3.13" evidence="3 11"/>
<dbReference type="InterPro" id="IPR000891">
    <property type="entry name" value="PYR_CT"/>
</dbReference>
<dbReference type="KEGG" id="tav:G4V39_01270"/>
<dbReference type="AlphaFoldDB" id="A0A6G7PTH4"/>
<dbReference type="Pfam" id="PF22617">
    <property type="entry name" value="HCS_D2"/>
    <property type="match status" value="1"/>
</dbReference>
<dbReference type="InterPro" id="IPR054691">
    <property type="entry name" value="LeuA/HCS_post-cat"/>
</dbReference>
<dbReference type="InterPro" id="IPR002034">
    <property type="entry name" value="AIPM/Hcit_synth_CS"/>
</dbReference>
<gene>
    <name evidence="11" type="primary">leuA</name>
    <name evidence="12" type="ORF">G4V39_01270</name>
</gene>
<comment type="catalytic activity">
    <reaction evidence="11">
        <text>3-methyl-2-oxobutanoate + acetyl-CoA + H2O = (2S)-2-isopropylmalate + CoA + H(+)</text>
        <dbReference type="Rhea" id="RHEA:21524"/>
        <dbReference type="ChEBI" id="CHEBI:1178"/>
        <dbReference type="ChEBI" id="CHEBI:11851"/>
        <dbReference type="ChEBI" id="CHEBI:15377"/>
        <dbReference type="ChEBI" id="CHEBI:15378"/>
        <dbReference type="ChEBI" id="CHEBI:57287"/>
        <dbReference type="ChEBI" id="CHEBI:57288"/>
        <dbReference type="EC" id="2.3.3.13"/>
    </reaction>
</comment>
<dbReference type="Proteomes" id="UP000502179">
    <property type="component" value="Chromosome"/>
</dbReference>
<evidence type="ECO:0000256" key="1">
    <source>
        <dbReference type="ARBA" id="ARBA00004689"/>
    </source>
</evidence>
<dbReference type="FunFam" id="3.30.160.270:FF:000003">
    <property type="entry name" value="2-isopropylmalate synthase"/>
    <property type="match status" value="1"/>
</dbReference>
<evidence type="ECO:0000256" key="10">
    <source>
        <dbReference type="ARBA" id="ARBA00023304"/>
    </source>
</evidence>
<keyword evidence="11" id="KW-0963">Cytoplasm</keyword>
<dbReference type="PANTHER" id="PTHR10277:SF9">
    <property type="entry name" value="2-ISOPROPYLMALATE SYNTHASE 1, CHLOROPLASTIC-RELATED"/>
    <property type="match status" value="1"/>
</dbReference>
<dbReference type="Pfam" id="PF00682">
    <property type="entry name" value="HMGL-like"/>
    <property type="match status" value="1"/>
</dbReference>
<evidence type="ECO:0000313" key="12">
    <source>
        <dbReference type="EMBL" id="QIJ70985.1"/>
    </source>
</evidence>
<dbReference type="UniPathway" id="UPA00048">
    <property type="reaction ID" value="UER00070"/>
</dbReference>
<dbReference type="GO" id="GO:0009098">
    <property type="term" value="P:L-leucine biosynthetic process"/>
    <property type="evidence" value="ECO:0007669"/>
    <property type="project" value="UniProtKB-UniRule"/>
</dbReference>
<evidence type="ECO:0000256" key="6">
    <source>
        <dbReference type="ARBA" id="ARBA00022605"/>
    </source>
</evidence>
<comment type="cofactor">
    <cofactor evidence="11">
        <name>Mn(2+)</name>
        <dbReference type="ChEBI" id="CHEBI:29035"/>
    </cofactor>
</comment>
<keyword evidence="7 11" id="KW-0808">Transferase</keyword>
<dbReference type="InterPro" id="IPR013709">
    <property type="entry name" value="2-isopropylmalate_synth_dimer"/>
</dbReference>
<keyword evidence="10 11" id="KW-0100">Branched-chain amino acid biosynthesis</keyword>
<dbReference type="Gene3D" id="3.20.20.70">
    <property type="entry name" value="Aldolase class I"/>
    <property type="match status" value="1"/>
</dbReference>
<dbReference type="GO" id="GO:0003852">
    <property type="term" value="F:2-isopropylmalate synthase activity"/>
    <property type="evidence" value="ECO:0007669"/>
    <property type="project" value="UniProtKB-UniRule"/>
</dbReference>
<dbReference type="Gene3D" id="1.10.238.260">
    <property type="match status" value="1"/>
</dbReference>
<dbReference type="GO" id="GO:0005737">
    <property type="term" value="C:cytoplasm"/>
    <property type="evidence" value="ECO:0007669"/>
    <property type="project" value="UniProtKB-UniRule"/>
</dbReference>
<dbReference type="InterPro" id="IPR050073">
    <property type="entry name" value="2-IPM_HCS-like"/>
</dbReference>
<dbReference type="PROSITE" id="PS00815">
    <property type="entry name" value="AIPM_HOMOCIT_SYNTH_1"/>
    <property type="match status" value="1"/>
</dbReference>
<comment type="subunit">
    <text evidence="11">Homodimer.</text>
</comment>
<comment type="pathway">
    <text evidence="1 11">Amino-acid biosynthesis; L-leucine biosynthesis; L-leucine from 3-methyl-2-oxobutanoate: step 1/4.</text>
</comment>
<evidence type="ECO:0000256" key="8">
    <source>
        <dbReference type="ARBA" id="ARBA00022723"/>
    </source>
</evidence>
<dbReference type="PROSITE" id="PS00816">
    <property type="entry name" value="AIPM_HOMOCIT_SYNTH_2"/>
    <property type="match status" value="1"/>
</dbReference>
<evidence type="ECO:0000256" key="7">
    <source>
        <dbReference type="ARBA" id="ARBA00022679"/>
    </source>
</evidence>
<evidence type="ECO:0000256" key="9">
    <source>
        <dbReference type="ARBA" id="ARBA00023211"/>
    </source>
</evidence>
<proteinExistence type="inferred from homology"/>
<dbReference type="RefSeq" id="WP_166031208.1">
    <property type="nucleotide sequence ID" value="NZ_CP048877.1"/>
</dbReference>
<comment type="similarity">
    <text evidence="2 11">Belongs to the alpha-IPM synthase/homocitrate synthase family. LeuA type 1 subfamily.</text>
</comment>
<dbReference type="NCBIfam" id="TIGR00973">
    <property type="entry name" value="leuA_bact"/>
    <property type="match status" value="1"/>
</dbReference>
<keyword evidence="5 11" id="KW-0432">Leucine biosynthesis</keyword>
<feature type="binding site" evidence="11">
    <location>
        <position position="14"/>
    </location>
    <ligand>
        <name>Mn(2+)</name>
        <dbReference type="ChEBI" id="CHEBI:29035"/>
    </ligand>
</feature>
<sequence length="518" mass="56846">MSERVYIFDTTLRDGEQSPGVSLNVEEKLRIAQQLERLKVDVIEAGFPVASPGDFEAVKRIADEVRGLEVAALARANQRDIDTAWEAIKRAASPRIHTFIATSDIHLKYKLRKSREEVLELAVSAVKHASSYTSNVEFSAEDATRSDLAFLAQVVEAVIEAGARVVNIPDTVGYTVPHEYERIISYLKEHVANIDRAIISVHCHNDLGLAVANSVAAIRAGARQIECTINGIGERAGNAAMEEIVMILRTRQDVFPYHTEINTRQIVPTSRLVSHLTGMVVQPNKAIVGANAFAHESGIHQDGVLKERSTYEIMSPEDVGWSKSAIVLGKHSGRHALKAKLEELGYHLADEELDRVFRRFKELADKKQEIFDEDIEAIVADEVFRLPDKYELKYLNVISGTTTIPTAMVEVSIEGQGTKRLAGFGVGPIDAAYNVLAQITGTASRLLRFSVTSITGGTDAQGEVTVRLEEGGQVVMGQGADSDIIVAAAKAYLNALNRLERLKKKNERQVQGMCPAKV</sequence>
<dbReference type="SUPFAM" id="SSF110921">
    <property type="entry name" value="2-isopropylmalate synthase LeuA, allosteric (dimerisation) domain"/>
    <property type="match status" value="1"/>
</dbReference>
<accession>A0A6G7PTH4</accession>
<dbReference type="Pfam" id="PF08502">
    <property type="entry name" value="LeuA_dimer"/>
    <property type="match status" value="1"/>
</dbReference>
<evidence type="ECO:0000256" key="11">
    <source>
        <dbReference type="HAMAP-Rule" id="MF_01025"/>
    </source>
</evidence>
<dbReference type="NCBIfam" id="NF002086">
    <property type="entry name" value="PRK00915.1-3"/>
    <property type="match status" value="1"/>
</dbReference>
<dbReference type="Gene3D" id="3.30.160.270">
    <property type="match status" value="1"/>
</dbReference>
<dbReference type="PROSITE" id="PS50991">
    <property type="entry name" value="PYR_CT"/>
    <property type="match status" value="1"/>
</dbReference>
<dbReference type="NCBIfam" id="NF002085">
    <property type="entry name" value="PRK00915.1-2"/>
    <property type="match status" value="1"/>
</dbReference>
<feature type="binding site" evidence="11">
    <location>
        <position position="204"/>
    </location>
    <ligand>
        <name>Mn(2+)</name>
        <dbReference type="ChEBI" id="CHEBI:29035"/>
    </ligand>
</feature>
<keyword evidence="12" id="KW-0012">Acyltransferase</keyword>
<dbReference type="HAMAP" id="MF_01025">
    <property type="entry name" value="LeuA_type1"/>
    <property type="match status" value="1"/>
</dbReference>
<dbReference type="NCBIfam" id="NF002087">
    <property type="entry name" value="PRK00915.1-4"/>
    <property type="match status" value="1"/>
</dbReference>
<dbReference type="EMBL" id="CP048877">
    <property type="protein sequence ID" value="QIJ70985.1"/>
    <property type="molecule type" value="Genomic_DNA"/>
</dbReference>
<protein>
    <recommendedName>
        <fullName evidence="4 11">2-isopropylmalate synthase</fullName>
        <ecNumber evidence="3 11">2.3.3.13</ecNumber>
    </recommendedName>
    <alternativeName>
        <fullName evidence="11">Alpha-IPM synthase</fullName>
    </alternativeName>
    <alternativeName>
        <fullName evidence="11">Alpha-isopropylmalate synthase</fullName>
    </alternativeName>
</protein>
<comment type="function">
    <text evidence="11">Catalyzes the condensation of the acetyl group of acetyl-CoA with 3-methyl-2-oxobutanoate (2-ketoisovalerate) to form 3-carboxy-3-hydroxy-4-methylpentanoate (2-isopropylmalate).</text>
</comment>
<dbReference type="SUPFAM" id="SSF51569">
    <property type="entry name" value="Aldolase"/>
    <property type="match status" value="1"/>
</dbReference>
<keyword evidence="9 11" id="KW-0464">Manganese</keyword>
<dbReference type="SMART" id="SM00917">
    <property type="entry name" value="LeuA_dimer"/>
    <property type="match status" value="1"/>
</dbReference>